<dbReference type="NCBIfam" id="TIGR02595">
    <property type="entry name" value="PEP_CTERM"/>
    <property type="match status" value="1"/>
</dbReference>
<sequence length="284" mass="29181">MTRFEVLDKVLKACTKFQYISFLGLVSALSVSSLAFQATASAAGIKRIDQSAFTPDSGKITFSEFSVNTVNPTYTPSNYGGDANGPTVRFGGIFQGQTVGVAPFPSGAAPSGVVNGTPTASLALDPTSPTTFITGDGSNPTSPVLSGSPRFNGAISILFDKDIAGVGLDGGFFDAIGGTAIKAFARNGSLIGSVFNEKRGIEFLGLVTDDGLDGIAGLQFSLVGAEPAGFAIDNLRFGRAGQVIVPDATPVPEPLTILGTVTAGAFGVAMRRKQKQQQEDTIKA</sequence>
<proteinExistence type="predicted"/>
<evidence type="ECO:0000313" key="1">
    <source>
        <dbReference type="EMBL" id="MBW4672014.1"/>
    </source>
</evidence>
<evidence type="ECO:0000313" key="2">
    <source>
        <dbReference type="Proteomes" id="UP000729701"/>
    </source>
</evidence>
<reference evidence="1" key="2">
    <citation type="journal article" date="2022" name="Microbiol. Resour. Announc.">
        <title>Metagenome Sequencing to Explore Phylogenomics of Terrestrial Cyanobacteria.</title>
        <authorList>
            <person name="Ward R.D."/>
            <person name="Stajich J.E."/>
            <person name="Johansen J.R."/>
            <person name="Huntemann M."/>
            <person name="Clum A."/>
            <person name="Foster B."/>
            <person name="Foster B."/>
            <person name="Roux S."/>
            <person name="Palaniappan K."/>
            <person name="Varghese N."/>
            <person name="Mukherjee S."/>
            <person name="Reddy T.B.K."/>
            <person name="Daum C."/>
            <person name="Copeland A."/>
            <person name="Chen I.A."/>
            <person name="Ivanova N.N."/>
            <person name="Kyrpides N.C."/>
            <person name="Shapiro N."/>
            <person name="Eloe-Fadrosh E.A."/>
            <person name="Pietrasiak N."/>
        </authorList>
    </citation>
    <scope>NUCLEOTIDE SEQUENCE</scope>
    <source>
        <strain evidence="1">GSE-NOS-MK-12-04C</strain>
    </source>
</reference>
<dbReference type="EMBL" id="JAHHGZ010000060">
    <property type="protein sequence ID" value="MBW4672014.1"/>
    <property type="molecule type" value="Genomic_DNA"/>
</dbReference>
<dbReference type="AlphaFoldDB" id="A0A951UWD3"/>
<comment type="caution">
    <text evidence="1">The sequence shown here is derived from an EMBL/GenBank/DDBJ whole genome shotgun (WGS) entry which is preliminary data.</text>
</comment>
<accession>A0A951UWD3</accession>
<organism evidence="1 2">
    <name type="scientific">Cyanomargarita calcarea GSE-NOS-MK-12-04C</name>
    <dbReference type="NCBI Taxonomy" id="2839659"/>
    <lineage>
        <taxon>Bacteria</taxon>
        <taxon>Bacillati</taxon>
        <taxon>Cyanobacteriota</taxon>
        <taxon>Cyanophyceae</taxon>
        <taxon>Nostocales</taxon>
        <taxon>Cyanomargaritaceae</taxon>
        <taxon>Cyanomargarita</taxon>
    </lineage>
</organism>
<reference evidence="1" key="1">
    <citation type="submission" date="2021-05" db="EMBL/GenBank/DDBJ databases">
        <authorList>
            <person name="Pietrasiak N."/>
            <person name="Ward R."/>
            <person name="Stajich J.E."/>
            <person name="Kurbessoian T."/>
        </authorList>
    </citation>
    <scope>NUCLEOTIDE SEQUENCE</scope>
    <source>
        <strain evidence="1">GSE-NOS-MK-12-04C</strain>
    </source>
</reference>
<dbReference type="InterPro" id="IPR013424">
    <property type="entry name" value="Ice-binding_C"/>
</dbReference>
<name>A0A951UWD3_9CYAN</name>
<protein>
    <submittedName>
        <fullName evidence="1">PEP-CTERM sorting domain-containing protein</fullName>
    </submittedName>
</protein>
<gene>
    <name evidence="1" type="ORF">KME60_32465</name>
</gene>
<dbReference type="NCBIfam" id="TIGR04155">
    <property type="entry name" value="cyano_PEP"/>
    <property type="match status" value="1"/>
</dbReference>
<dbReference type="InterPro" id="IPR026374">
    <property type="entry name" value="Cyano_PEP"/>
</dbReference>
<dbReference type="Proteomes" id="UP000729701">
    <property type="component" value="Unassembled WGS sequence"/>
</dbReference>